<feature type="compositionally biased region" description="Acidic residues" evidence="7">
    <location>
        <begin position="875"/>
        <end position="897"/>
    </location>
</feature>
<evidence type="ECO:0000256" key="1">
    <source>
        <dbReference type="ARBA" id="ARBA00004123"/>
    </source>
</evidence>
<feature type="compositionally biased region" description="Acidic residues" evidence="7">
    <location>
        <begin position="904"/>
        <end position="937"/>
    </location>
</feature>
<feature type="transmembrane region" description="Helical" evidence="8">
    <location>
        <begin position="990"/>
        <end position="1009"/>
    </location>
</feature>
<feature type="signal peptide" evidence="9">
    <location>
        <begin position="1"/>
        <end position="24"/>
    </location>
</feature>
<evidence type="ECO:0000256" key="4">
    <source>
        <dbReference type="ARBA" id="ARBA00022728"/>
    </source>
</evidence>
<keyword evidence="3" id="KW-0507">mRNA processing</keyword>
<reference evidence="10 11" key="1">
    <citation type="journal article" date="2024" name="BMC Genomics">
        <title>De novo assembly and annotation of Popillia japonica's genome with initial clues to its potential as an invasive pest.</title>
        <authorList>
            <person name="Cucini C."/>
            <person name="Boschi S."/>
            <person name="Funari R."/>
            <person name="Cardaioli E."/>
            <person name="Iannotti N."/>
            <person name="Marturano G."/>
            <person name="Paoli F."/>
            <person name="Bruttini M."/>
            <person name="Carapelli A."/>
            <person name="Frati F."/>
            <person name="Nardi F."/>
        </authorList>
    </citation>
    <scope>NUCLEOTIDE SEQUENCE [LARGE SCALE GENOMIC DNA]</scope>
    <source>
        <strain evidence="10">DMR45628</strain>
    </source>
</reference>
<evidence type="ECO:0000256" key="7">
    <source>
        <dbReference type="SAM" id="MobiDB-lite"/>
    </source>
</evidence>
<evidence type="ECO:0000313" key="10">
    <source>
        <dbReference type="EMBL" id="KAK9719704.1"/>
    </source>
</evidence>
<feature type="compositionally biased region" description="Acidic residues" evidence="7">
    <location>
        <begin position="400"/>
        <end position="411"/>
    </location>
</feature>
<name>A0AAW1KKT6_POPJA</name>
<evidence type="ECO:0000313" key="11">
    <source>
        <dbReference type="Proteomes" id="UP001458880"/>
    </source>
</evidence>
<comment type="caution">
    <text evidence="10">The sequence shown here is derived from an EMBL/GenBank/DDBJ whole genome shotgun (WGS) entry which is preliminary data.</text>
</comment>
<evidence type="ECO:0000256" key="5">
    <source>
        <dbReference type="ARBA" id="ARBA00023187"/>
    </source>
</evidence>
<proteinExistence type="inferred from homology"/>
<dbReference type="AlphaFoldDB" id="A0AAW1KKT6"/>
<dbReference type="PANTHER" id="PTHR23142">
    <property type="entry name" value="PRE-MRNA-SPLICING FACTOR 38A-RELATED"/>
    <property type="match status" value="1"/>
</dbReference>
<keyword evidence="8" id="KW-1133">Transmembrane helix</keyword>
<evidence type="ECO:0000256" key="2">
    <source>
        <dbReference type="ARBA" id="ARBA00006164"/>
    </source>
</evidence>
<feature type="compositionally biased region" description="Basic and acidic residues" evidence="7">
    <location>
        <begin position="463"/>
        <end position="478"/>
    </location>
</feature>
<comment type="subcellular location">
    <subcellularLocation>
        <location evidence="1">Nucleus</location>
    </subcellularLocation>
</comment>
<keyword evidence="11" id="KW-1185">Reference proteome</keyword>
<dbReference type="InterPro" id="IPR005037">
    <property type="entry name" value="PRP38"/>
</dbReference>
<feature type="region of interest" description="Disordered" evidence="7">
    <location>
        <begin position="348"/>
        <end position="491"/>
    </location>
</feature>
<evidence type="ECO:0000256" key="8">
    <source>
        <dbReference type="SAM" id="Phobius"/>
    </source>
</evidence>
<sequence length="1021" mass="115233">MALQSTSCKISFLILSVFVYSIVAQYSCEDFANESWRNFTINETYEGILESVYISDIEGAEIQSSAHLSASVNDGNYLTISVKTNFEDHDDATAKLVIDCKNNDYTIDYYLNIGRVACGELEFNNPYYAYAFYNALPQGYEFDLGDFEQSSVKCAQNPIEFKIEENDYFALEVAEDRGSNGEYYASVRTKKDIKAPFDQIFNITAVDSEDPENVATAVLEIQISEPEEMSFADSYYWGVVYRDLTIVIANGPIVLEAISDLNEIEIEILPDYGDFFDVEFSADEVQLVASPQRKYEELNDTSVMIILKAHDPYFEYTAETIVMLNISSEVPATVPPVVNDILTTVAPEKENSEESGENANNGDNPDDGGKTNDGDNERDEKDGIPPANDDSTNDNKDGDDSQQNDDDEESNEDQKVDGDENDEDKQIDDQDDEDQKADDNDEDQHIDDNDEDEYQKVDDDDNDDKKGDEDDGDQKGNSDEDDDYNGDSLDMEDGVMSVEVPLNGFDYWVAHTKAVTIIIGVIASFIIVSSIIYLRSVEIQSSAHLSASINDGNYLTISVKKNFQGHDDATAKLFIDCKNNDYTIDYYLNIGRGACRKLEFNNVLYVYAFHNALPQDYEFDLSDIERISVKCAQNSIEFKIKKNDHFAVEVAEDRGSNGEYYASVRTKRNIKAPFGQIFNITAVDGEDPENVATALLVIQIYEPLWFGDFDYLGVLYRNLTIAIANGPITLYAISDFDDIEIEIFPNYGDFFDVEFSADEVQLVVSSQRKYEELNDTLVVMILRAHDPYYDYTAETIVLLNISSKVQPRVVPVVDDILITVSPEKENSEERGKNANNGDIPDDGEKTTDGDIEGDEEDDTPQANDDSTNDNKDSDDSQQNDDDEKLNEDQKVDDDENDVDKVIDDQDDEDQKADDDEEDQEIDDYDEDEYQKVDDDDYDDKKGDKDNGDQKSNSDEDNNYNDDGLGMEDGVISVEVPLNDFDYWVAHTKGVTIIIVFIASFIIVSFIIYLRSKPTRSQHYMY</sequence>
<keyword evidence="6" id="KW-0539">Nucleus</keyword>
<evidence type="ECO:0000256" key="3">
    <source>
        <dbReference type="ARBA" id="ARBA00022664"/>
    </source>
</evidence>
<keyword evidence="5" id="KW-0508">mRNA splicing</keyword>
<keyword evidence="8" id="KW-0472">Membrane</keyword>
<keyword evidence="8" id="KW-0812">Transmembrane</keyword>
<dbReference type="GO" id="GO:0005681">
    <property type="term" value="C:spliceosomal complex"/>
    <property type="evidence" value="ECO:0007669"/>
    <property type="project" value="UniProtKB-KW"/>
</dbReference>
<keyword evidence="9" id="KW-0732">Signal</keyword>
<feature type="compositionally biased region" description="Acidic residues" evidence="7">
    <location>
        <begin position="849"/>
        <end position="859"/>
    </location>
</feature>
<comment type="similarity">
    <text evidence="2">Belongs to the PRP38 family.</text>
</comment>
<evidence type="ECO:0000256" key="9">
    <source>
        <dbReference type="SAM" id="SignalP"/>
    </source>
</evidence>
<dbReference type="Proteomes" id="UP001458880">
    <property type="component" value="Unassembled WGS sequence"/>
</dbReference>
<dbReference type="GO" id="GO:0008380">
    <property type="term" value="P:RNA splicing"/>
    <property type="evidence" value="ECO:0007669"/>
    <property type="project" value="UniProtKB-KW"/>
</dbReference>
<feature type="compositionally biased region" description="Acidic residues" evidence="7">
    <location>
        <begin position="479"/>
        <end position="491"/>
    </location>
</feature>
<feature type="compositionally biased region" description="Basic and acidic residues" evidence="7">
    <location>
        <begin position="938"/>
        <end position="953"/>
    </location>
</feature>
<feature type="region of interest" description="Disordered" evidence="7">
    <location>
        <begin position="823"/>
        <end position="965"/>
    </location>
</feature>
<evidence type="ECO:0000256" key="6">
    <source>
        <dbReference type="ARBA" id="ARBA00023242"/>
    </source>
</evidence>
<feature type="compositionally biased region" description="Basic and acidic residues" evidence="7">
    <location>
        <begin position="823"/>
        <end position="832"/>
    </location>
</feature>
<accession>A0AAW1KKT6</accession>
<dbReference type="GO" id="GO:0006397">
    <property type="term" value="P:mRNA processing"/>
    <property type="evidence" value="ECO:0007669"/>
    <property type="project" value="UniProtKB-KW"/>
</dbReference>
<feature type="compositionally biased region" description="Basic and acidic residues" evidence="7">
    <location>
        <begin position="367"/>
        <end position="383"/>
    </location>
</feature>
<feature type="chain" id="PRO_5044024895" evidence="9">
    <location>
        <begin position="25"/>
        <end position="1021"/>
    </location>
</feature>
<feature type="compositionally biased region" description="Acidic residues" evidence="7">
    <location>
        <begin position="419"/>
        <end position="462"/>
    </location>
</feature>
<protein>
    <submittedName>
        <fullName evidence="10">Uncharacterized protein</fullName>
    </submittedName>
</protein>
<organism evidence="10 11">
    <name type="scientific">Popillia japonica</name>
    <name type="common">Japanese beetle</name>
    <dbReference type="NCBI Taxonomy" id="7064"/>
    <lineage>
        <taxon>Eukaryota</taxon>
        <taxon>Metazoa</taxon>
        <taxon>Ecdysozoa</taxon>
        <taxon>Arthropoda</taxon>
        <taxon>Hexapoda</taxon>
        <taxon>Insecta</taxon>
        <taxon>Pterygota</taxon>
        <taxon>Neoptera</taxon>
        <taxon>Endopterygota</taxon>
        <taxon>Coleoptera</taxon>
        <taxon>Polyphaga</taxon>
        <taxon>Scarabaeiformia</taxon>
        <taxon>Scarabaeidae</taxon>
        <taxon>Rutelinae</taxon>
        <taxon>Popillia</taxon>
    </lineage>
</organism>
<gene>
    <name evidence="10" type="ORF">QE152_g22519</name>
</gene>
<dbReference type="EMBL" id="JASPKY010000217">
    <property type="protein sequence ID" value="KAK9719704.1"/>
    <property type="molecule type" value="Genomic_DNA"/>
</dbReference>
<keyword evidence="4" id="KW-0747">Spliceosome</keyword>